<protein>
    <submittedName>
        <fullName evidence="2">Uncharacterized protein</fullName>
    </submittedName>
</protein>
<dbReference type="Proteomes" id="UP001139011">
    <property type="component" value="Unassembled WGS sequence"/>
</dbReference>
<evidence type="ECO:0000313" key="3">
    <source>
        <dbReference type="Proteomes" id="UP001139011"/>
    </source>
</evidence>
<gene>
    <name evidence="2" type="ORF">LCY76_09460</name>
</gene>
<keyword evidence="3" id="KW-1185">Reference proteome</keyword>
<feature type="coiled-coil region" evidence="1">
    <location>
        <begin position="6"/>
        <end position="33"/>
    </location>
</feature>
<dbReference type="AlphaFoldDB" id="A0A9X1XBI9"/>
<dbReference type="EMBL" id="JAIWJX010000002">
    <property type="protein sequence ID" value="MCK6256820.1"/>
    <property type="molecule type" value="Genomic_DNA"/>
</dbReference>
<organism evidence="2 3">
    <name type="scientific">Fictibacillus marinisediminis</name>
    <dbReference type="NCBI Taxonomy" id="2878389"/>
    <lineage>
        <taxon>Bacteria</taxon>
        <taxon>Bacillati</taxon>
        <taxon>Bacillota</taxon>
        <taxon>Bacilli</taxon>
        <taxon>Bacillales</taxon>
        <taxon>Fictibacillaceae</taxon>
        <taxon>Fictibacillus</taxon>
    </lineage>
</organism>
<proteinExistence type="predicted"/>
<sequence>MANKELQKLKKQIEDLQINVKEIDFQVAGLREKAGSLRRERYELMKNFVENKKEVFEKDAQENECWDNVRSLTQMKEELEEQLEAQKVEIVEKAVQLRHETHLELTVEGNKVTQELTRKRFEYLMELEIAVKEANAKSQEALTEIDLFILAHGNAHQKKTANANNRNVVDTGYGRAAMPSHMVGLEDYRLLFHEESQQNFTFLLFKLTGEIEFGGTEAQKKYREAIQKKGSKK</sequence>
<dbReference type="RefSeq" id="WP_248252433.1">
    <property type="nucleotide sequence ID" value="NZ_JAIWJX010000002.1"/>
</dbReference>
<keyword evidence="1" id="KW-0175">Coiled coil</keyword>
<name>A0A9X1XBI9_9BACL</name>
<accession>A0A9X1XBI9</accession>
<comment type="caution">
    <text evidence="2">The sequence shown here is derived from an EMBL/GenBank/DDBJ whole genome shotgun (WGS) entry which is preliminary data.</text>
</comment>
<feature type="coiled-coil region" evidence="1">
    <location>
        <begin position="69"/>
        <end position="100"/>
    </location>
</feature>
<evidence type="ECO:0000256" key="1">
    <source>
        <dbReference type="SAM" id="Coils"/>
    </source>
</evidence>
<evidence type="ECO:0000313" key="2">
    <source>
        <dbReference type="EMBL" id="MCK6256820.1"/>
    </source>
</evidence>
<reference evidence="2" key="1">
    <citation type="submission" date="2021-09" db="EMBL/GenBank/DDBJ databases">
        <title>Genome analysis of Fictibacillus sp. KIGAM418 isolated from marine sediment.</title>
        <authorList>
            <person name="Seo M.-J."/>
            <person name="Cho E.-S."/>
            <person name="Hwang C.Y."/>
        </authorList>
    </citation>
    <scope>NUCLEOTIDE SEQUENCE</scope>
    <source>
        <strain evidence="2">KIGAM418</strain>
    </source>
</reference>